<dbReference type="PROSITE" id="PS50082">
    <property type="entry name" value="WD_REPEATS_2"/>
    <property type="match status" value="5"/>
</dbReference>
<gene>
    <name evidence="5" type="ORF">PAXRUDRAFT_146503</name>
</gene>
<dbReference type="PROSITE" id="PS50837">
    <property type="entry name" value="NACHT"/>
    <property type="match status" value="1"/>
</dbReference>
<feature type="repeat" description="WD" evidence="3">
    <location>
        <begin position="768"/>
        <end position="809"/>
    </location>
</feature>
<feature type="repeat" description="WD" evidence="3">
    <location>
        <begin position="1155"/>
        <end position="1187"/>
    </location>
</feature>
<reference evidence="5 6" key="1">
    <citation type="submission" date="2014-04" db="EMBL/GenBank/DDBJ databases">
        <authorList>
            <consortium name="DOE Joint Genome Institute"/>
            <person name="Kuo A."/>
            <person name="Kohler A."/>
            <person name="Jargeat P."/>
            <person name="Nagy L.G."/>
            <person name="Floudas D."/>
            <person name="Copeland A."/>
            <person name="Barry K.W."/>
            <person name="Cichocki N."/>
            <person name="Veneault-Fourrey C."/>
            <person name="LaButti K."/>
            <person name="Lindquist E.A."/>
            <person name="Lipzen A."/>
            <person name="Lundell T."/>
            <person name="Morin E."/>
            <person name="Murat C."/>
            <person name="Sun H."/>
            <person name="Tunlid A."/>
            <person name="Henrissat B."/>
            <person name="Grigoriev I.V."/>
            <person name="Hibbett D.S."/>
            <person name="Martin F."/>
            <person name="Nordberg H.P."/>
            <person name="Cantor M.N."/>
            <person name="Hua S.X."/>
        </authorList>
    </citation>
    <scope>NUCLEOTIDE SEQUENCE [LARGE SCALE GENOMIC DNA]</scope>
    <source>
        <strain evidence="5 6">Ve08.2h10</strain>
    </source>
</reference>
<dbReference type="SUPFAM" id="SSF50978">
    <property type="entry name" value="WD40 repeat-like"/>
    <property type="match status" value="2"/>
</dbReference>
<evidence type="ECO:0000256" key="2">
    <source>
        <dbReference type="ARBA" id="ARBA00022737"/>
    </source>
</evidence>
<feature type="domain" description="NACHT" evidence="4">
    <location>
        <begin position="100"/>
        <end position="246"/>
    </location>
</feature>
<feature type="repeat" description="WD" evidence="3">
    <location>
        <begin position="810"/>
        <end position="851"/>
    </location>
</feature>
<dbReference type="InParanoid" id="A0A0D0DMG4"/>
<evidence type="ECO:0000313" key="6">
    <source>
        <dbReference type="Proteomes" id="UP000054538"/>
    </source>
</evidence>
<dbReference type="InterPro" id="IPR019775">
    <property type="entry name" value="WD40_repeat_CS"/>
</dbReference>
<dbReference type="InterPro" id="IPR001680">
    <property type="entry name" value="WD40_rpt"/>
</dbReference>
<dbReference type="STRING" id="930991.A0A0D0DMG4"/>
<dbReference type="InterPro" id="IPR027417">
    <property type="entry name" value="P-loop_NTPase"/>
</dbReference>
<feature type="repeat" description="WD" evidence="3">
    <location>
        <begin position="726"/>
        <end position="767"/>
    </location>
</feature>
<dbReference type="PRINTS" id="PR00320">
    <property type="entry name" value="GPROTEINBRPT"/>
</dbReference>
<reference evidence="6" key="2">
    <citation type="submission" date="2015-01" db="EMBL/GenBank/DDBJ databases">
        <title>Evolutionary Origins and Diversification of the Mycorrhizal Mutualists.</title>
        <authorList>
            <consortium name="DOE Joint Genome Institute"/>
            <consortium name="Mycorrhizal Genomics Consortium"/>
            <person name="Kohler A."/>
            <person name="Kuo A."/>
            <person name="Nagy L.G."/>
            <person name="Floudas D."/>
            <person name="Copeland A."/>
            <person name="Barry K.W."/>
            <person name="Cichocki N."/>
            <person name="Veneault-Fourrey C."/>
            <person name="LaButti K."/>
            <person name="Lindquist E.A."/>
            <person name="Lipzen A."/>
            <person name="Lundell T."/>
            <person name="Morin E."/>
            <person name="Murat C."/>
            <person name="Riley R."/>
            <person name="Ohm R."/>
            <person name="Sun H."/>
            <person name="Tunlid A."/>
            <person name="Henrissat B."/>
            <person name="Grigoriev I.V."/>
            <person name="Hibbett D.S."/>
            <person name="Martin F."/>
        </authorList>
    </citation>
    <scope>NUCLEOTIDE SEQUENCE [LARGE SCALE GENOMIC DNA]</scope>
    <source>
        <strain evidence="6">Ve08.2h10</strain>
    </source>
</reference>
<name>A0A0D0DMG4_9AGAM</name>
<keyword evidence="2" id="KW-0677">Repeat</keyword>
<dbReference type="Gene3D" id="2.130.10.10">
    <property type="entry name" value="YVTN repeat-like/Quinoprotein amine dehydrogenase"/>
    <property type="match status" value="3"/>
</dbReference>
<dbReference type="SUPFAM" id="SSF52540">
    <property type="entry name" value="P-loop containing nucleoside triphosphate hydrolases"/>
    <property type="match status" value="1"/>
</dbReference>
<evidence type="ECO:0000313" key="5">
    <source>
        <dbReference type="EMBL" id="KIK92818.1"/>
    </source>
</evidence>
<dbReference type="PROSITE" id="PS00678">
    <property type="entry name" value="WD_REPEATS_1"/>
    <property type="match status" value="3"/>
</dbReference>
<dbReference type="InterPro" id="IPR056884">
    <property type="entry name" value="NPHP3-like_N"/>
</dbReference>
<evidence type="ECO:0000256" key="3">
    <source>
        <dbReference type="PROSITE-ProRule" id="PRU00221"/>
    </source>
</evidence>
<dbReference type="PANTHER" id="PTHR44019:SF8">
    <property type="entry name" value="POC1 CENTRIOLAR PROTEIN HOMOLOG"/>
    <property type="match status" value="1"/>
</dbReference>
<feature type="repeat" description="WD" evidence="3">
    <location>
        <begin position="641"/>
        <end position="682"/>
    </location>
</feature>
<dbReference type="OrthoDB" id="3027122at2759"/>
<dbReference type="Pfam" id="PF24883">
    <property type="entry name" value="NPHP3_N"/>
    <property type="match status" value="1"/>
</dbReference>
<protein>
    <recommendedName>
        <fullName evidence="4">NACHT domain-containing protein</fullName>
    </recommendedName>
</protein>
<dbReference type="InterPro" id="IPR050505">
    <property type="entry name" value="WDR55/POC1"/>
</dbReference>
<dbReference type="EMBL" id="KN825241">
    <property type="protein sequence ID" value="KIK92818.1"/>
    <property type="molecule type" value="Genomic_DNA"/>
</dbReference>
<proteinExistence type="predicted"/>
<sequence>MFNNSTNVDASHSTFSEVHRDQYYNSRVNVQGNQTVNTIVHGNQIFQGSQTGLEALQKASALSALYDSAERYPAPQCLKGTRIQLLDRLSGWMEDANEKPICWVNGRPGSGKSAVSQTVAEKYASQKRLAASFFFSRRDIERRTTRHFFPTIATQFLSSIPSVRPAIVAALEQDYMIPSKVLREQMQKLLLEPLSSGLEPLESPLLIIVDALDECDDPRLVSELVSLLAQLLRDSPVPFRLLITSRAEPSLQAHFRQPDIAPIIVPLEMHTFDAENDIRSFLQHALDEVYDQHFQVMQHLPRPWPPLEDLDRIVNKASGLFIFALTVVKFVGDRMHNPIHRLQAILEDKTSRETAYAELDALYLDAISTFPDPDTVRLILGIVYCMPVPVAVAVLHKLLDRPDVDARIIIPALGSVLLSSENGEQPIQFYHASFRDFLVSPQRSRKYCVDPIAYHRLMAQLCFKTMVHSLKRNMCGIDDPSQLNRDVEDLQARQHAAYDEALLYACRYWAHHLTQLPSKGSVYETLLSAMQEFCNTVLLYWIEAASIFNDIESAVMKLRSALSWIKSLGDVPRDITALLEDAERLVLLYREPISQCALHVYHTAITFAPSSSAIYTKFKHEAGTSFTITHNQDDEWLPYQYAIDLGSINSVAFSPDRDIIATAGDNHGVQLWNVVTGGNVASLGDRSGSSLLVRFASSGAFVAAAFETGMVAVWDPSVGREHLKDVDAHSDKITCLEFSPDNTLLASGARDHTLQLWSLETAQRLHKLVAHEGPVTSLAFTSDSLRLCSGSEDNLLIMWDTKSGKLIRGMMGHHGAIKSLDISADGNMIATASKDKTVKLWDTRSGTCTRTLSKGHQKTLRSVHFFDEDKRFISASDATILTTNVSTRKSSSDVAWDLGKNVQAMMGNAPIWQAKVLGRGLPAFLLKKMVESDYEDDELLVAYSSRSSFFAFSLADDTWCGTLGSAVTSPPVHTSQSYLKALAISPDGTRIAAATAVGSLEILDPTVPRRTWDEEMKRDHAVPLHIANAVVSSPNGERYLVNSALAWYLVDSQFQLVKKVDFGFVEYARDDEVKRPVFSGNSSIFAWAMSDLWERQSKTSVRVYEASSGSQKVRFNGLKKVQAFGLSPDGNLIACGHEGAITVCDVGQGAKRVLSVADDVSIAVLTFSPDSRSLVSVSKKGLVHIWDPSSGVCQGTIEGHTASPATAVALACSGGMVVTGHEDGTIRLSSPTTSASHDLAPSGQAFTQNIDFFKFSDDGLTLTCRAGDGTVSTWTIPSQLFSTTPESGENKVPCSLCDEPVPVPAQDGPDVSKSPPHLISQSDKHVFDCFLRTTYVIRKDGWVCRDDKRLFWLPQHMRPSGPGEEKRPDVFSALNDKMMILTNHRHPLFLNLQSSV</sequence>
<dbReference type="InterPro" id="IPR020472">
    <property type="entry name" value="WD40_PAC1"/>
</dbReference>
<evidence type="ECO:0000259" key="4">
    <source>
        <dbReference type="PROSITE" id="PS50837"/>
    </source>
</evidence>
<dbReference type="Pfam" id="PF00400">
    <property type="entry name" value="WD40"/>
    <property type="match status" value="7"/>
</dbReference>
<dbReference type="SMART" id="SM00320">
    <property type="entry name" value="WD40"/>
    <property type="match status" value="10"/>
</dbReference>
<dbReference type="HOGENOM" id="CLU_000288_6_3_1"/>
<dbReference type="PANTHER" id="PTHR44019">
    <property type="entry name" value="WD REPEAT-CONTAINING PROTEIN 55"/>
    <property type="match status" value="1"/>
</dbReference>
<dbReference type="Gene3D" id="3.40.50.300">
    <property type="entry name" value="P-loop containing nucleotide triphosphate hydrolases"/>
    <property type="match status" value="1"/>
</dbReference>
<keyword evidence="6" id="KW-1185">Reference proteome</keyword>
<keyword evidence="1 3" id="KW-0853">WD repeat</keyword>
<accession>A0A0D0DMG4</accession>
<organism evidence="5 6">
    <name type="scientific">Paxillus rubicundulus Ve08.2h10</name>
    <dbReference type="NCBI Taxonomy" id="930991"/>
    <lineage>
        <taxon>Eukaryota</taxon>
        <taxon>Fungi</taxon>
        <taxon>Dikarya</taxon>
        <taxon>Basidiomycota</taxon>
        <taxon>Agaricomycotina</taxon>
        <taxon>Agaricomycetes</taxon>
        <taxon>Agaricomycetidae</taxon>
        <taxon>Boletales</taxon>
        <taxon>Paxilineae</taxon>
        <taxon>Paxillaceae</taxon>
        <taxon>Paxillus</taxon>
    </lineage>
</organism>
<dbReference type="PROSITE" id="PS50294">
    <property type="entry name" value="WD_REPEATS_REGION"/>
    <property type="match status" value="4"/>
</dbReference>
<evidence type="ECO:0000256" key="1">
    <source>
        <dbReference type="ARBA" id="ARBA00022574"/>
    </source>
</evidence>
<dbReference type="InterPro" id="IPR015943">
    <property type="entry name" value="WD40/YVTN_repeat-like_dom_sf"/>
</dbReference>
<dbReference type="InterPro" id="IPR036322">
    <property type="entry name" value="WD40_repeat_dom_sf"/>
</dbReference>
<dbReference type="CDD" id="cd00200">
    <property type="entry name" value="WD40"/>
    <property type="match status" value="1"/>
</dbReference>
<dbReference type="Proteomes" id="UP000054538">
    <property type="component" value="Unassembled WGS sequence"/>
</dbReference>
<dbReference type="InterPro" id="IPR007111">
    <property type="entry name" value="NACHT_NTPase"/>
</dbReference>